<protein>
    <recommendedName>
        <fullName evidence="4">Lipoprotein</fullName>
    </recommendedName>
</protein>
<evidence type="ECO:0008006" key="4">
    <source>
        <dbReference type="Google" id="ProtNLM"/>
    </source>
</evidence>
<dbReference type="PROSITE" id="PS51257">
    <property type="entry name" value="PROKAR_LIPOPROTEIN"/>
    <property type="match status" value="1"/>
</dbReference>
<gene>
    <name evidence="2" type="ORF">bsdtb5_37460</name>
</gene>
<evidence type="ECO:0000313" key="3">
    <source>
        <dbReference type="Proteomes" id="UP000595897"/>
    </source>
</evidence>
<evidence type="ECO:0000313" key="2">
    <source>
        <dbReference type="EMBL" id="BCN32451.1"/>
    </source>
</evidence>
<dbReference type="RefSeq" id="WP_271713499.1">
    <property type="nucleotide sequence ID" value="NZ_AP024169.1"/>
</dbReference>
<accession>A0A7R7IEV9</accession>
<feature type="signal peptide" evidence="1">
    <location>
        <begin position="1"/>
        <end position="21"/>
    </location>
</feature>
<keyword evidence="1" id="KW-0732">Signal</keyword>
<feature type="chain" id="PRO_5038524253" description="Lipoprotein" evidence="1">
    <location>
        <begin position="22"/>
        <end position="366"/>
    </location>
</feature>
<dbReference type="EMBL" id="AP024169">
    <property type="protein sequence ID" value="BCN32451.1"/>
    <property type="molecule type" value="Genomic_DNA"/>
</dbReference>
<dbReference type="Proteomes" id="UP000595897">
    <property type="component" value="Chromosome"/>
</dbReference>
<proteinExistence type="predicted"/>
<reference evidence="2 3" key="1">
    <citation type="submission" date="2020-11" db="EMBL/GenBank/DDBJ databases">
        <title>Draft genome sequencing of a Lachnospiraceae strain isolated from anoxic soil subjected to BSD treatment.</title>
        <authorList>
            <person name="Uek A."/>
            <person name="Tonouchi A."/>
        </authorList>
    </citation>
    <scope>NUCLEOTIDE SEQUENCE [LARGE SCALE GENOMIC DNA]</scope>
    <source>
        <strain evidence="2 3">TB5</strain>
    </source>
</reference>
<organism evidence="2 3">
    <name type="scientific">Anaeromicropila herbilytica</name>
    <dbReference type="NCBI Taxonomy" id="2785025"/>
    <lineage>
        <taxon>Bacteria</taxon>
        <taxon>Bacillati</taxon>
        <taxon>Bacillota</taxon>
        <taxon>Clostridia</taxon>
        <taxon>Lachnospirales</taxon>
        <taxon>Lachnospiraceae</taxon>
        <taxon>Anaeromicropila</taxon>
    </lineage>
</organism>
<sequence>MKKKLLALLLVFTMVVGLITACSKKADLSCWDTLREMQKVTSGTFSFDIALKVDTTEQTSEVPAGVADALKDLHIKVDGVTQSSKGELTKASMSFKYKLPDSDKYEAITDVIYDGEAYYVNLKTIREFIKGLNDASISPYAEILKADNDYLKITQDDMKFLTQLSGTSVETPDLQVSGDNTKAVQILSNKVITILEKTSKNVKPEMVSEKDGTYTINVDNNNLESFLKSLKKVLESDGDTLYKEAVTEIKKLKNVEPSLVTELEDNQDKFVSSTTKGIDDFLKDFDKDAKGELGYKMNFSLDGKEGSRKSKVDYDFNLKNTETKENVGMSFKGSVDEGNKGEVTVPKESTSLTAFMTSLMSTLGVQ</sequence>
<dbReference type="AlphaFoldDB" id="A0A7R7IEV9"/>
<keyword evidence="3" id="KW-1185">Reference proteome</keyword>
<dbReference type="KEGG" id="ahb:bsdtb5_37460"/>
<evidence type="ECO:0000256" key="1">
    <source>
        <dbReference type="SAM" id="SignalP"/>
    </source>
</evidence>
<name>A0A7R7IEV9_9FIRM</name>